<dbReference type="GO" id="GO:0005576">
    <property type="term" value="C:extracellular region"/>
    <property type="evidence" value="ECO:0007669"/>
    <property type="project" value="TreeGrafter"/>
</dbReference>
<dbReference type="InterPro" id="IPR008502">
    <property type="entry name" value="Prolamin-like"/>
</dbReference>
<reference evidence="4 5" key="1">
    <citation type="submission" date="2020-05" db="EMBL/GenBank/DDBJ databases">
        <authorList>
            <person name="Campoy J."/>
            <person name="Schneeberger K."/>
            <person name="Spophaly S."/>
        </authorList>
    </citation>
    <scope>NUCLEOTIDE SEQUENCE [LARGE SCALE GENOMIC DNA]</scope>
    <source>
        <strain evidence="4">PruArmRojPasFocal</strain>
    </source>
</reference>
<evidence type="ECO:0000256" key="1">
    <source>
        <dbReference type="ARBA" id="ARBA00022729"/>
    </source>
</evidence>
<feature type="signal peptide" evidence="2">
    <location>
        <begin position="1"/>
        <end position="25"/>
    </location>
</feature>
<name>A0A6J5USV2_PRUAR</name>
<sequence length="136" mass="14806">MMVKSGVAVFFFLFCLALTQSLAAADDAKAPSPPSPAHPGFSWWHPDPKLIKCMGDYRAAAGTCYHEVCVSFWTRKVAIQEDCCKAIVQLDEDCSSAVFSRFNNPFFQLLLKEYCSNKGEGSSPAPPKATPAPPKA</sequence>
<keyword evidence="1 2" id="KW-0732">Signal</keyword>
<dbReference type="GO" id="GO:0009567">
    <property type="term" value="P:double fertilization forming a zygote and endosperm"/>
    <property type="evidence" value="ECO:0007669"/>
    <property type="project" value="TreeGrafter"/>
</dbReference>
<dbReference type="PANTHER" id="PTHR31181:SF67">
    <property type="entry name" value="PROLAMIN-LIKE PROTEIN (DUF1278)"/>
    <property type="match status" value="1"/>
</dbReference>
<dbReference type="Proteomes" id="UP000507222">
    <property type="component" value="Unassembled WGS sequence"/>
</dbReference>
<evidence type="ECO:0000256" key="2">
    <source>
        <dbReference type="SAM" id="SignalP"/>
    </source>
</evidence>
<dbReference type="EMBL" id="CAEKDK010000004">
    <property type="protein sequence ID" value="CAB4278354.1"/>
    <property type="molecule type" value="Genomic_DNA"/>
</dbReference>
<dbReference type="GO" id="GO:0031982">
    <property type="term" value="C:vesicle"/>
    <property type="evidence" value="ECO:0007669"/>
    <property type="project" value="TreeGrafter"/>
</dbReference>
<dbReference type="Pfam" id="PF05617">
    <property type="entry name" value="Prolamin_like"/>
    <property type="match status" value="1"/>
</dbReference>
<dbReference type="PANTHER" id="PTHR31181">
    <property type="entry name" value="EGG CELL-SECRETED PROTEIN 1.4"/>
    <property type="match status" value="1"/>
</dbReference>
<accession>A0A6J5USV2</accession>
<gene>
    <name evidence="4" type="ORF">CURHAP_LOCUS29108</name>
</gene>
<evidence type="ECO:0000313" key="4">
    <source>
        <dbReference type="EMBL" id="CAB4278354.1"/>
    </source>
</evidence>
<organism evidence="4 5">
    <name type="scientific">Prunus armeniaca</name>
    <name type="common">Apricot</name>
    <name type="synonym">Armeniaca vulgaris</name>
    <dbReference type="NCBI Taxonomy" id="36596"/>
    <lineage>
        <taxon>Eukaryota</taxon>
        <taxon>Viridiplantae</taxon>
        <taxon>Streptophyta</taxon>
        <taxon>Embryophyta</taxon>
        <taxon>Tracheophyta</taxon>
        <taxon>Spermatophyta</taxon>
        <taxon>Magnoliopsida</taxon>
        <taxon>eudicotyledons</taxon>
        <taxon>Gunneridae</taxon>
        <taxon>Pentapetalae</taxon>
        <taxon>rosids</taxon>
        <taxon>fabids</taxon>
        <taxon>Rosales</taxon>
        <taxon>Rosaceae</taxon>
        <taxon>Amygdaloideae</taxon>
        <taxon>Amygdaleae</taxon>
        <taxon>Prunus</taxon>
    </lineage>
</organism>
<dbReference type="GO" id="GO:2000008">
    <property type="term" value="P:regulation of protein localization to cell surface"/>
    <property type="evidence" value="ECO:0007669"/>
    <property type="project" value="TreeGrafter"/>
</dbReference>
<feature type="domain" description="Prolamin-like" evidence="3">
    <location>
        <begin position="53"/>
        <end position="116"/>
    </location>
</feature>
<dbReference type="AlphaFoldDB" id="A0A6J5USV2"/>
<feature type="chain" id="PRO_5027005572" description="Prolamin-like domain-containing protein" evidence="2">
    <location>
        <begin position="26"/>
        <end position="136"/>
    </location>
</feature>
<protein>
    <recommendedName>
        <fullName evidence="3">Prolamin-like domain-containing protein</fullName>
    </recommendedName>
</protein>
<evidence type="ECO:0000259" key="3">
    <source>
        <dbReference type="Pfam" id="PF05617"/>
    </source>
</evidence>
<dbReference type="GO" id="GO:0080155">
    <property type="term" value="P:regulation of double fertilization forming a zygote and endosperm"/>
    <property type="evidence" value="ECO:0007669"/>
    <property type="project" value="TreeGrafter"/>
</dbReference>
<proteinExistence type="predicted"/>
<evidence type="ECO:0000313" key="5">
    <source>
        <dbReference type="Proteomes" id="UP000507222"/>
    </source>
</evidence>